<reference evidence="2" key="1">
    <citation type="submission" date="2020-08" db="EMBL/GenBank/DDBJ databases">
        <title>Genomic Encyclopedia of Type Strains, Phase III (KMG-III): the genomes of soil and plant-associated and newly described type strains.</title>
        <authorList>
            <person name="Whitman W."/>
        </authorList>
    </citation>
    <scope>NUCLEOTIDE SEQUENCE [LARGE SCALE GENOMIC DNA]</scope>
    <source>
        <strain evidence="2">CECT 8628</strain>
    </source>
</reference>
<evidence type="ECO:0000313" key="2">
    <source>
        <dbReference type="EMBL" id="MBB3054661.1"/>
    </source>
</evidence>
<gene>
    <name evidence="2" type="ORF">FHS11_001071</name>
</gene>
<accession>A0A839S949</accession>
<keyword evidence="3" id="KW-1185">Reference proteome</keyword>
<protein>
    <submittedName>
        <fullName evidence="2">Uncharacterized protein</fullName>
    </submittedName>
</protein>
<keyword evidence="1" id="KW-0472">Membrane</keyword>
<evidence type="ECO:0000313" key="3">
    <source>
        <dbReference type="Proteomes" id="UP000539265"/>
    </source>
</evidence>
<organism evidence="2 3">
    <name type="scientific">Mucilaginibacter gotjawali</name>
    <dbReference type="NCBI Taxonomy" id="1550579"/>
    <lineage>
        <taxon>Bacteria</taxon>
        <taxon>Pseudomonadati</taxon>
        <taxon>Bacteroidota</taxon>
        <taxon>Sphingobacteriia</taxon>
        <taxon>Sphingobacteriales</taxon>
        <taxon>Sphingobacteriaceae</taxon>
        <taxon>Mucilaginibacter</taxon>
    </lineage>
</organism>
<keyword evidence="1" id="KW-1133">Transmembrane helix</keyword>
<comment type="caution">
    <text evidence="2">The sequence shown here is derived from an EMBL/GenBank/DDBJ whole genome shotgun (WGS) entry which is preliminary data.</text>
</comment>
<dbReference type="Proteomes" id="UP000539265">
    <property type="component" value="Unassembled WGS sequence"/>
</dbReference>
<dbReference type="EMBL" id="JACHWX010000002">
    <property type="protein sequence ID" value="MBB3054661.1"/>
    <property type="molecule type" value="Genomic_DNA"/>
</dbReference>
<sequence length="32" mass="3698">MINSIKINSDRILFYLWLVLMGIIFLLSGTLV</sequence>
<name>A0A839S949_9SPHI</name>
<dbReference type="AlphaFoldDB" id="A0A839S949"/>
<proteinExistence type="predicted"/>
<feature type="transmembrane region" description="Helical" evidence="1">
    <location>
        <begin position="12"/>
        <end position="31"/>
    </location>
</feature>
<evidence type="ECO:0000256" key="1">
    <source>
        <dbReference type="SAM" id="Phobius"/>
    </source>
</evidence>
<keyword evidence="1" id="KW-0812">Transmembrane</keyword>